<proteinExistence type="predicted"/>
<dbReference type="RefSeq" id="XP_056049701.1">
    <property type="nucleotide sequence ID" value="XM_056196143.1"/>
</dbReference>
<dbReference type="InterPro" id="IPR025363">
    <property type="entry name" value="DUF4267"/>
</dbReference>
<dbReference type="KEGG" id="amus:LMH87_004861"/>
<keyword evidence="3" id="KW-1185">Reference proteome</keyword>
<dbReference type="Pfam" id="PF14087">
    <property type="entry name" value="DUF4267"/>
    <property type="match status" value="1"/>
</dbReference>
<comment type="caution">
    <text evidence="2">The sequence shown here is derived from an EMBL/GenBank/DDBJ whole genome shotgun (WGS) entry which is preliminary data.</text>
</comment>
<keyword evidence="1" id="KW-1133">Transmembrane helix</keyword>
<feature type="transmembrane region" description="Helical" evidence="1">
    <location>
        <begin position="53"/>
        <end position="72"/>
    </location>
</feature>
<accession>A0A9W8Q432</accession>
<gene>
    <name evidence="2" type="ORF">LMH87_004861</name>
</gene>
<dbReference type="EMBL" id="JAJHUN010000011">
    <property type="protein sequence ID" value="KAJ4146031.1"/>
    <property type="molecule type" value="Genomic_DNA"/>
</dbReference>
<feature type="transmembrane region" description="Helical" evidence="1">
    <location>
        <begin position="12"/>
        <end position="33"/>
    </location>
</feature>
<evidence type="ECO:0000313" key="2">
    <source>
        <dbReference type="EMBL" id="KAJ4146031.1"/>
    </source>
</evidence>
<reference evidence="2" key="1">
    <citation type="journal article" date="2023" name="Access Microbiol">
        <title>De-novo genome assembly for Akanthomyces muscarius, a biocontrol agent of insect agricultural pests.</title>
        <authorList>
            <person name="Erdos Z."/>
            <person name="Studholme D.J."/>
            <person name="Raymond B."/>
            <person name="Sharma M."/>
        </authorList>
    </citation>
    <scope>NUCLEOTIDE SEQUENCE</scope>
    <source>
        <strain evidence="2">Ve6</strain>
    </source>
</reference>
<keyword evidence="1" id="KW-0812">Transmembrane</keyword>
<keyword evidence="1" id="KW-0472">Membrane</keyword>
<dbReference type="Proteomes" id="UP001144673">
    <property type="component" value="Chromosome 2"/>
</dbReference>
<protein>
    <submittedName>
        <fullName evidence="2">Uncharacterized protein</fullName>
    </submittedName>
</protein>
<dbReference type="GeneID" id="80892020"/>
<dbReference type="AlphaFoldDB" id="A0A9W8Q432"/>
<evidence type="ECO:0000256" key="1">
    <source>
        <dbReference type="SAM" id="Phobius"/>
    </source>
</evidence>
<name>A0A9W8Q432_AKAMU</name>
<sequence length="133" mass="14577">MSVEFSRRHMPALFAATTTSLGGFWPLFAPAGAMLEFGFPARVANSPAAHPVMMINGARTTVLGIIMFVLYFRGMLEECDILLTLMGWYLGLVDSYVCWRQGNPGKAMFRLITSLGLGAWGFFGQTSGAQISW</sequence>
<evidence type="ECO:0000313" key="3">
    <source>
        <dbReference type="Proteomes" id="UP001144673"/>
    </source>
</evidence>
<organism evidence="2 3">
    <name type="scientific">Akanthomyces muscarius</name>
    <name type="common">Entomopathogenic fungus</name>
    <name type="synonym">Lecanicillium muscarium</name>
    <dbReference type="NCBI Taxonomy" id="2231603"/>
    <lineage>
        <taxon>Eukaryota</taxon>
        <taxon>Fungi</taxon>
        <taxon>Dikarya</taxon>
        <taxon>Ascomycota</taxon>
        <taxon>Pezizomycotina</taxon>
        <taxon>Sordariomycetes</taxon>
        <taxon>Hypocreomycetidae</taxon>
        <taxon>Hypocreales</taxon>
        <taxon>Cordycipitaceae</taxon>
        <taxon>Akanthomyces</taxon>
    </lineage>
</organism>